<feature type="repeat" description="PPR" evidence="3">
    <location>
        <begin position="400"/>
        <end position="434"/>
    </location>
</feature>
<feature type="repeat" description="PPR" evidence="3">
    <location>
        <begin position="505"/>
        <end position="539"/>
    </location>
</feature>
<dbReference type="SUPFAM" id="SSF81901">
    <property type="entry name" value="HCP-like"/>
    <property type="match status" value="1"/>
</dbReference>
<dbReference type="PANTHER" id="PTHR47939">
    <property type="entry name" value="MEMBRANE-ASSOCIATED SALT-INDUCIBLE PROTEIN-LIKE"/>
    <property type="match status" value="1"/>
</dbReference>
<evidence type="ECO:0000256" key="4">
    <source>
        <dbReference type="SAM" id="MobiDB-lite"/>
    </source>
</evidence>
<evidence type="ECO:0000256" key="1">
    <source>
        <dbReference type="ARBA" id="ARBA00007626"/>
    </source>
</evidence>
<dbReference type="Proteomes" id="UP000434276">
    <property type="component" value="Unassembled WGS sequence"/>
</dbReference>
<dbReference type="AlphaFoldDB" id="A0A5S9WWH6"/>
<accession>A0A5S9WWH6</accession>
<feature type="repeat" description="PPR" evidence="3">
    <location>
        <begin position="225"/>
        <end position="259"/>
    </location>
</feature>
<feature type="region of interest" description="Disordered" evidence="4">
    <location>
        <begin position="966"/>
        <end position="990"/>
    </location>
</feature>
<feature type="repeat" description="PPR" evidence="3">
    <location>
        <begin position="330"/>
        <end position="364"/>
    </location>
</feature>
<dbReference type="Pfam" id="PF13041">
    <property type="entry name" value="PPR_2"/>
    <property type="match status" value="5"/>
</dbReference>
<feature type="repeat" description="PPR" evidence="3">
    <location>
        <begin position="435"/>
        <end position="469"/>
    </location>
</feature>
<dbReference type="InterPro" id="IPR050667">
    <property type="entry name" value="PPR-containing_protein"/>
</dbReference>
<feature type="repeat" description="PPR" evidence="3">
    <location>
        <begin position="646"/>
        <end position="680"/>
    </location>
</feature>
<feature type="repeat" description="PPR" evidence="3">
    <location>
        <begin position="470"/>
        <end position="504"/>
    </location>
</feature>
<keyword evidence="2" id="KW-0677">Repeat</keyword>
<dbReference type="ExpressionAtlas" id="A0A5S9WWH6">
    <property type="expression patterns" value="baseline and differential"/>
</dbReference>
<name>A0A5S9WWH6_ARATH</name>
<dbReference type="PROSITE" id="PS51375">
    <property type="entry name" value="PPR"/>
    <property type="match status" value="13"/>
</dbReference>
<sequence length="1271" mass="143060">MFCSLRNFLHVNRRFPRHVSPSSSSSLSQIQSPLCFPLSSPSQSSFISCPFVWFTSFLCIIRYPFVTKSGTSTYSEDFDRDWIRKVVHNDLWDDPGLEKLFDLTLAPIWVPRVLVELKEDPKLAFKFFKWSMTRNGFKHSVESYCIVAHILFCARMYYDANSVLKEMVLSKADCDVFDVLWSTRNVCVPGFGVFDALFSVLIDLGMLEEAIQCFSKMKRFRVFPKTRSCNGLLHRFAKLGKTDDVKRFFKDMIGAGARPTVFTYNIMIDCMCKEGDVEAARGLFEEMKFRGLVPDTVTYNSMIDGFGKVGRLDDTVCFFEEMKDMCCEPDVITYNALINCFCKFGKLPIGLEFYREMKGNGLKPNVVSYSTLVDAFCKEGMMQQAIKFYVDMRRVGLVPNEYTYTSLIDANCKIGNLSDAFRLGNEMLQVGVEWNVVTYTALIDGLCDAERMKEAEELFGKMDTAGVIPNLASYNALIHGFVKAKNMDRALELLNELKGRGIKPDLLLYGTFIWGLCSLEKIEAAKVVMNEMKECGIKANSLIYTTLMDAYFKSGNPTEGLHLLDEMKELDIEVTVVTFCVLIDGLCKNKLVSKAVDYFNRISNDFGLQANAAIFTAMIDGLCKDNQVEAATTLFEQMVQKGLVPDRTAYTSLMDGNFKQGNVLEALALRDKMAEIGMKLDLLAYTSLVWGLSHCNQLQKARSFLEEMIGEGIHPDEVLCISVLKKHYELGCIDEAVELQSYLMKHQLLTSDNDNALPNICSFPDLLRTDPRRKLIDGIYCSSTRAEGKFSCESFTRLSGSVTGVEFGARFGDLCHRTIILRYGSRFGFLSLSLFVKEEMGARVQVQHYNLGSSDSYIATSLHDLNSVDGPPRDIDGIGGAVGRDGDSLDNDGDSSSADCMHESYRNSMQIGVEEGGSNMENKGSAYIMLNIEDVSPIEAARGRFLQIILDYFISQHVIEVCESKRDHDVDSGGRDSNSKVKRKSDDTRYEGDPSFALPLMYIANLYETLVGEANVRLASLNGIRDKTIGVALEAAGGLYRKLTKKFPKKGTCMYRRRELATSVETRTRFPELVIHEEKRVRFVVVNGLDIVEKPNDLPIEEAEWFKRLTGRNEVAISARDYKFYCPRPKHRRLQNSVSSINGLPTFPGIDSSTLANTQGFREDQSQQQHTPSPSKHHMSSLSHQFHQSIHQSHQHHQSIYQSQHAATHYPGQNHQCDPELSHTQMACLQPLTGGHVMPNSPAKFCDQCGAQYLRETSKFCSECGSKRLGI</sequence>
<evidence type="ECO:0000256" key="3">
    <source>
        <dbReference type="PROSITE-ProRule" id="PRU00708"/>
    </source>
</evidence>
<feature type="compositionally biased region" description="Low complexity" evidence="4">
    <location>
        <begin position="1180"/>
        <end position="1205"/>
    </location>
</feature>
<reference evidence="5 6" key="1">
    <citation type="submission" date="2019-12" db="EMBL/GenBank/DDBJ databases">
        <authorList>
            <person name="Jiao W.-B."/>
            <person name="Schneeberger K."/>
        </authorList>
    </citation>
    <scope>NUCLEOTIDE SEQUENCE [LARGE SCALE GENOMIC DNA]</scope>
    <source>
        <strain evidence="6">cv. C24</strain>
    </source>
</reference>
<dbReference type="Gene3D" id="1.25.40.10">
    <property type="entry name" value="Tetratricopeptide repeat domain"/>
    <property type="match status" value="7"/>
</dbReference>
<evidence type="ECO:0000313" key="5">
    <source>
        <dbReference type="EMBL" id="CAA0354470.1"/>
    </source>
</evidence>
<gene>
    <name evidence="5" type="ORF">C24_LOCUS7150</name>
</gene>
<feature type="repeat" description="PPR" evidence="3">
    <location>
        <begin position="295"/>
        <end position="329"/>
    </location>
</feature>
<feature type="region of interest" description="Disordered" evidence="4">
    <location>
        <begin position="1136"/>
        <end position="1217"/>
    </location>
</feature>
<organism evidence="5 6">
    <name type="scientific">Arabidopsis thaliana</name>
    <name type="common">Mouse-ear cress</name>
    <dbReference type="NCBI Taxonomy" id="3702"/>
    <lineage>
        <taxon>Eukaryota</taxon>
        <taxon>Viridiplantae</taxon>
        <taxon>Streptophyta</taxon>
        <taxon>Embryophyta</taxon>
        <taxon>Tracheophyta</taxon>
        <taxon>Spermatophyta</taxon>
        <taxon>Magnoliopsida</taxon>
        <taxon>eudicotyledons</taxon>
        <taxon>Gunneridae</taxon>
        <taxon>Pentapetalae</taxon>
        <taxon>rosids</taxon>
        <taxon>malvids</taxon>
        <taxon>Brassicales</taxon>
        <taxon>Brassicaceae</taxon>
        <taxon>Camelineae</taxon>
        <taxon>Arabidopsis</taxon>
    </lineage>
</organism>
<dbReference type="EMBL" id="CACSHJ010000088">
    <property type="protein sequence ID" value="CAA0354470.1"/>
    <property type="molecule type" value="Genomic_DNA"/>
</dbReference>
<dbReference type="InterPro" id="IPR002885">
    <property type="entry name" value="PPR_rpt"/>
</dbReference>
<feature type="repeat" description="PPR" evidence="3">
    <location>
        <begin position="611"/>
        <end position="645"/>
    </location>
</feature>
<feature type="repeat" description="PPR" evidence="3">
    <location>
        <begin position="365"/>
        <end position="399"/>
    </location>
</feature>
<feature type="repeat" description="PPR" evidence="3">
    <location>
        <begin position="260"/>
        <end position="294"/>
    </location>
</feature>
<dbReference type="PANTHER" id="PTHR47939:SF13">
    <property type="entry name" value="OS03G0201400 PROTEIN"/>
    <property type="match status" value="1"/>
</dbReference>
<feature type="compositionally biased region" description="Polar residues" evidence="4">
    <location>
        <begin position="1151"/>
        <end position="1174"/>
    </location>
</feature>
<feature type="repeat" description="PPR" evidence="3">
    <location>
        <begin position="540"/>
        <end position="574"/>
    </location>
</feature>
<protein>
    <submittedName>
        <fullName evidence="5">Uncharacterized protein</fullName>
    </submittedName>
</protein>
<dbReference type="OrthoDB" id="185373at2759"/>
<evidence type="ECO:0000313" key="6">
    <source>
        <dbReference type="Proteomes" id="UP000434276"/>
    </source>
</evidence>
<dbReference type="Pfam" id="PF12854">
    <property type="entry name" value="PPR_1"/>
    <property type="match status" value="2"/>
</dbReference>
<evidence type="ECO:0000256" key="2">
    <source>
        <dbReference type="ARBA" id="ARBA00022737"/>
    </source>
</evidence>
<dbReference type="NCBIfam" id="TIGR00756">
    <property type="entry name" value="PPR"/>
    <property type="match status" value="10"/>
</dbReference>
<dbReference type="Pfam" id="PF01535">
    <property type="entry name" value="PPR"/>
    <property type="match status" value="4"/>
</dbReference>
<comment type="similarity">
    <text evidence="1">Belongs to the PPR family. P subfamily.</text>
</comment>
<proteinExistence type="inferred from homology"/>
<feature type="repeat" description="PPR" evidence="3">
    <location>
        <begin position="681"/>
        <end position="715"/>
    </location>
</feature>
<dbReference type="InterPro" id="IPR011990">
    <property type="entry name" value="TPR-like_helical_dom_sf"/>
</dbReference>